<evidence type="ECO:0000313" key="2">
    <source>
        <dbReference type="EMBL" id="TDL19324.1"/>
    </source>
</evidence>
<feature type="compositionally biased region" description="Polar residues" evidence="1">
    <location>
        <begin position="126"/>
        <end position="151"/>
    </location>
</feature>
<dbReference type="Proteomes" id="UP000294933">
    <property type="component" value="Unassembled WGS sequence"/>
</dbReference>
<keyword evidence="3" id="KW-1185">Reference proteome</keyword>
<feature type="region of interest" description="Disordered" evidence="1">
    <location>
        <begin position="123"/>
        <end position="151"/>
    </location>
</feature>
<dbReference type="VEuPathDB" id="FungiDB:BD410DRAFT_842225"/>
<proteinExistence type="predicted"/>
<reference evidence="2 3" key="1">
    <citation type="submission" date="2018-06" db="EMBL/GenBank/DDBJ databases">
        <title>A transcriptomic atlas of mushroom development highlights an independent origin of complex multicellularity.</title>
        <authorList>
            <consortium name="DOE Joint Genome Institute"/>
            <person name="Krizsan K."/>
            <person name="Almasi E."/>
            <person name="Merenyi Z."/>
            <person name="Sahu N."/>
            <person name="Viragh M."/>
            <person name="Koszo T."/>
            <person name="Mondo S."/>
            <person name="Kiss B."/>
            <person name="Balint B."/>
            <person name="Kues U."/>
            <person name="Barry K."/>
            <person name="Hegedus J.C."/>
            <person name="Henrissat B."/>
            <person name="Johnson J."/>
            <person name="Lipzen A."/>
            <person name="Ohm R."/>
            <person name="Nagy I."/>
            <person name="Pangilinan J."/>
            <person name="Yan J."/>
            <person name="Xiong Y."/>
            <person name="Grigoriev I.V."/>
            <person name="Hibbett D.S."/>
            <person name="Nagy L.G."/>
        </authorList>
    </citation>
    <scope>NUCLEOTIDE SEQUENCE [LARGE SCALE GENOMIC DNA]</scope>
    <source>
        <strain evidence="2 3">SZMC22713</strain>
    </source>
</reference>
<name>A0A4Y7PV85_9AGAM</name>
<evidence type="ECO:0000256" key="1">
    <source>
        <dbReference type="SAM" id="MobiDB-lite"/>
    </source>
</evidence>
<protein>
    <submittedName>
        <fullName evidence="2">Uncharacterized protein</fullName>
    </submittedName>
</protein>
<dbReference type="AlphaFoldDB" id="A0A4Y7PV85"/>
<dbReference type="EMBL" id="ML170198">
    <property type="protein sequence ID" value="TDL19324.1"/>
    <property type="molecule type" value="Genomic_DNA"/>
</dbReference>
<organism evidence="2 3">
    <name type="scientific">Rickenella mellea</name>
    <dbReference type="NCBI Taxonomy" id="50990"/>
    <lineage>
        <taxon>Eukaryota</taxon>
        <taxon>Fungi</taxon>
        <taxon>Dikarya</taxon>
        <taxon>Basidiomycota</taxon>
        <taxon>Agaricomycotina</taxon>
        <taxon>Agaricomycetes</taxon>
        <taxon>Hymenochaetales</taxon>
        <taxon>Rickenellaceae</taxon>
        <taxon>Rickenella</taxon>
    </lineage>
</organism>
<feature type="region of interest" description="Disordered" evidence="1">
    <location>
        <begin position="22"/>
        <end position="84"/>
    </location>
</feature>
<gene>
    <name evidence="2" type="ORF">BD410DRAFT_842225</name>
</gene>
<sequence length="200" mass="21929">MEGVIIVKRLSRWLGTAFSPGLGGGNGVVMGEEDEDDTQATSTDLHGENSAISIFNGIAPPPTEVRGAGTYPSTLSRSSARTKHVQRRQLYLPPPPLTGLSPPPALPRPLLLRQVHRHPHEHVRIPSSSPTMETNNHPPSSSIGQLLSTTPRPSRLLSSNPIIAQSATAIARKLDWKTVVEREELACVVWRHRRRFGWRG</sequence>
<accession>A0A4Y7PV85</accession>
<evidence type="ECO:0000313" key="3">
    <source>
        <dbReference type="Proteomes" id="UP000294933"/>
    </source>
</evidence>